<dbReference type="NCBIfam" id="NF003589">
    <property type="entry name" value="PRK05254.1-2"/>
    <property type="match status" value="1"/>
</dbReference>
<feature type="active site" description="Proton acceptor" evidence="9 10">
    <location>
        <position position="67"/>
    </location>
</feature>
<dbReference type="NCBIfam" id="NF003592">
    <property type="entry name" value="PRK05254.1-5"/>
    <property type="match status" value="1"/>
</dbReference>
<feature type="domain" description="Uracil-DNA glycosylase-like" evidence="12">
    <location>
        <begin position="52"/>
        <end position="215"/>
    </location>
</feature>
<dbReference type="PROSITE" id="PS00130">
    <property type="entry name" value="U_DNA_GLYCOSYLASE"/>
    <property type="match status" value="1"/>
</dbReference>
<evidence type="ECO:0000313" key="14">
    <source>
        <dbReference type="Proteomes" id="UP001595683"/>
    </source>
</evidence>
<comment type="catalytic activity">
    <reaction evidence="1 9 11">
        <text>Hydrolyzes single-stranded DNA or mismatched double-stranded DNA and polynucleotides, releasing free uracil.</text>
        <dbReference type="EC" id="3.2.2.27"/>
    </reaction>
</comment>
<evidence type="ECO:0000256" key="3">
    <source>
        <dbReference type="ARBA" id="ARBA00008184"/>
    </source>
</evidence>
<keyword evidence="14" id="KW-1185">Reference proteome</keyword>
<evidence type="ECO:0000256" key="8">
    <source>
        <dbReference type="ARBA" id="ARBA00023204"/>
    </source>
</evidence>
<evidence type="ECO:0000256" key="9">
    <source>
        <dbReference type="HAMAP-Rule" id="MF_00148"/>
    </source>
</evidence>
<comment type="similarity">
    <text evidence="3 9 11">Belongs to the uracil-DNA glycosylase (UDG) superfamily. UNG family.</text>
</comment>
<dbReference type="EC" id="3.2.2.27" evidence="4 9"/>
<dbReference type="RefSeq" id="WP_191323977.1">
    <property type="nucleotide sequence ID" value="NZ_BMZP01000006.1"/>
</dbReference>
<accession>A0ABV7V9I4</accession>
<dbReference type="SMART" id="SM00987">
    <property type="entry name" value="UreE_C"/>
    <property type="match status" value="1"/>
</dbReference>
<dbReference type="GO" id="GO:0004844">
    <property type="term" value="F:uracil DNA N-glycosylase activity"/>
    <property type="evidence" value="ECO:0007669"/>
    <property type="project" value="UniProtKB-EC"/>
</dbReference>
<evidence type="ECO:0000256" key="5">
    <source>
        <dbReference type="ARBA" id="ARBA00018429"/>
    </source>
</evidence>
<dbReference type="InterPro" id="IPR005122">
    <property type="entry name" value="Uracil-DNA_glycosylase-like"/>
</dbReference>
<name>A0ABV7V9I4_9SPHN</name>
<dbReference type="InterPro" id="IPR002043">
    <property type="entry name" value="UDG_fam1"/>
</dbReference>
<proteinExistence type="inferred from homology"/>
<reference evidence="14" key="1">
    <citation type="journal article" date="2019" name="Int. J. Syst. Evol. Microbiol.">
        <title>The Global Catalogue of Microorganisms (GCM) 10K type strain sequencing project: providing services to taxonomists for standard genome sequencing and annotation.</title>
        <authorList>
            <consortium name="The Broad Institute Genomics Platform"/>
            <consortium name="The Broad Institute Genome Sequencing Center for Infectious Disease"/>
            <person name="Wu L."/>
            <person name="Ma J."/>
        </authorList>
    </citation>
    <scope>NUCLEOTIDE SEQUENCE [LARGE SCALE GENOMIC DNA]</scope>
    <source>
        <strain evidence="14">KCTC 42224</strain>
    </source>
</reference>
<gene>
    <name evidence="9 13" type="primary">ung</name>
    <name evidence="13" type="ORF">ACFOOT_17860</name>
</gene>
<keyword evidence="6 9" id="KW-0227">DNA damage</keyword>
<dbReference type="SUPFAM" id="SSF52141">
    <property type="entry name" value="Uracil-DNA glycosylase-like"/>
    <property type="match status" value="1"/>
</dbReference>
<dbReference type="PANTHER" id="PTHR11264:SF0">
    <property type="entry name" value="URACIL-DNA GLYCOSYLASE"/>
    <property type="match status" value="1"/>
</dbReference>
<organism evidence="13 14">
    <name type="scientific">Novosphingobium pokkalii</name>
    <dbReference type="NCBI Taxonomy" id="1770194"/>
    <lineage>
        <taxon>Bacteria</taxon>
        <taxon>Pseudomonadati</taxon>
        <taxon>Pseudomonadota</taxon>
        <taxon>Alphaproteobacteria</taxon>
        <taxon>Sphingomonadales</taxon>
        <taxon>Sphingomonadaceae</taxon>
        <taxon>Novosphingobium</taxon>
    </lineage>
</organism>
<comment type="subcellular location">
    <subcellularLocation>
        <location evidence="9">Cytoplasm</location>
    </subcellularLocation>
</comment>
<dbReference type="Pfam" id="PF03167">
    <property type="entry name" value="UDG"/>
    <property type="match status" value="1"/>
</dbReference>
<dbReference type="CDD" id="cd10027">
    <property type="entry name" value="UDG-F1-like"/>
    <property type="match status" value="1"/>
</dbReference>
<dbReference type="EMBL" id="JBHRYE010000041">
    <property type="protein sequence ID" value="MFC3673291.1"/>
    <property type="molecule type" value="Genomic_DNA"/>
</dbReference>
<comment type="caution">
    <text evidence="13">The sequence shown here is derived from an EMBL/GenBank/DDBJ whole genome shotgun (WGS) entry which is preliminary data.</text>
</comment>
<dbReference type="NCBIfam" id="NF003588">
    <property type="entry name" value="PRK05254.1-1"/>
    <property type="match status" value="1"/>
</dbReference>
<evidence type="ECO:0000256" key="6">
    <source>
        <dbReference type="ARBA" id="ARBA00022763"/>
    </source>
</evidence>
<dbReference type="Proteomes" id="UP001595683">
    <property type="component" value="Unassembled WGS sequence"/>
</dbReference>
<keyword evidence="9" id="KW-0963">Cytoplasm</keyword>
<keyword evidence="13" id="KW-0326">Glycosidase</keyword>
<dbReference type="HAMAP" id="MF_00148">
    <property type="entry name" value="UDG"/>
    <property type="match status" value="1"/>
</dbReference>
<dbReference type="Gene3D" id="3.40.470.10">
    <property type="entry name" value="Uracil-DNA glycosylase-like domain"/>
    <property type="match status" value="1"/>
</dbReference>
<dbReference type="InterPro" id="IPR036895">
    <property type="entry name" value="Uracil-DNA_glycosylase-like_sf"/>
</dbReference>
<comment type="function">
    <text evidence="2 9 11">Excises uracil residues from the DNA which can arise as a result of misincorporation of dUMP residues by DNA polymerase or due to deamination of cytosine.</text>
</comment>
<evidence type="ECO:0000256" key="4">
    <source>
        <dbReference type="ARBA" id="ARBA00012030"/>
    </source>
</evidence>
<evidence type="ECO:0000256" key="7">
    <source>
        <dbReference type="ARBA" id="ARBA00022801"/>
    </source>
</evidence>
<dbReference type="SMART" id="SM00986">
    <property type="entry name" value="UDG"/>
    <property type="match status" value="1"/>
</dbReference>
<evidence type="ECO:0000259" key="12">
    <source>
        <dbReference type="SMART" id="SM00986"/>
    </source>
</evidence>
<protein>
    <recommendedName>
        <fullName evidence="5 9">Uracil-DNA glycosylase</fullName>
        <shortName evidence="9">UDG</shortName>
        <ecNumber evidence="4 9">3.2.2.27</ecNumber>
    </recommendedName>
</protein>
<evidence type="ECO:0000256" key="10">
    <source>
        <dbReference type="PROSITE-ProRule" id="PRU10072"/>
    </source>
</evidence>
<keyword evidence="8 9" id="KW-0234">DNA repair</keyword>
<evidence type="ECO:0000256" key="1">
    <source>
        <dbReference type="ARBA" id="ARBA00001400"/>
    </source>
</evidence>
<dbReference type="NCBIfam" id="NF003591">
    <property type="entry name" value="PRK05254.1-4"/>
    <property type="match status" value="1"/>
</dbReference>
<dbReference type="PANTHER" id="PTHR11264">
    <property type="entry name" value="URACIL-DNA GLYCOSYLASE"/>
    <property type="match status" value="1"/>
</dbReference>
<dbReference type="NCBIfam" id="TIGR00628">
    <property type="entry name" value="ung"/>
    <property type="match status" value="1"/>
</dbReference>
<keyword evidence="7 9" id="KW-0378">Hydrolase</keyword>
<evidence type="ECO:0000256" key="2">
    <source>
        <dbReference type="ARBA" id="ARBA00002631"/>
    </source>
</evidence>
<evidence type="ECO:0000313" key="13">
    <source>
        <dbReference type="EMBL" id="MFC3673291.1"/>
    </source>
</evidence>
<evidence type="ECO:0000256" key="11">
    <source>
        <dbReference type="RuleBase" id="RU003780"/>
    </source>
</evidence>
<sequence>MGASSVPESWAPALDPVLATPPLRALGGFLKAEEAAGKTIYPPRGQRLAALELTPLPAVKVVILGQDPYHGPGQAHGLAFSVQRGVKVPPSLVNIYKELESDLGLPRPTHGNLTHWAEQGVLLLNNALTVEAGQAGSHQGKGWEEFTDAAVAAVAARPDPIVFLLWGSHAQKKAARVPGLASGPHLVLKAPHPSPLSAHAGFFGCRHFSKTNAFLESHGQSPIDWRVDPA</sequence>
<dbReference type="InterPro" id="IPR018085">
    <property type="entry name" value="Ura-DNA_Glyclase_AS"/>
</dbReference>